<protein>
    <recommendedName>
        <fullName evidence="4">DUF983 domain-containing protein</fullName>
    </recommendedName>
</protein>
<gene>
    <name evidence="2" type="ORF">DKP76_00520</name>
</gene>
<evidence type="ECO:0000313" key="3">
    <source>
        <dbReference type="Proteomes" id="UP000245865"/>
    </source>
</evidence>
<sequence>MSDHNSHPAVNPVGSGITGHCPRCGEGRLFKGYLAVAPRCEICGLDYSFADSGDGPAAFAILIISFIVLGAALWLEVNFGPPLWVQFTLWVPIAIILSLIAMRSIKGVLINMQYRHKAAPGLIDNQRPMDDEK</sequence>
<reference evidence="2 3" key="1">
    <citation type="submission" date="2018-05" db="EMBL/GenBank/DDBJ databases">
        <title>Comparative genomic sequence analysis between strain HN4 and CCM 8460T (Falsochrobactrum ovis) will provide more evidence to prove that HN4 is a new species of Falsochrobactrum.</title>
        <authorList>
            <person name="Lyu W."/>
            <person name="Sun L."/>
            <person name="Yao L."/>
        </authorList>
    </citation>
    <scope>NUCLEOTIDE SEQUENCE [LARGE SCALE GENOMIC DNA]</scope>
    <source>
        <strain evidence="2 3">HN4</strain>
    </source>
</reference>
<keyword evidence="3" id="KW-1185">Reference proteome</keyword>
<evidence type="ECO:0000313" key="2">
    <source>
        <dbReference type="EMBL" id="PWL19094.1"/>
    </source>
</evidence>
<feature type="transmembrane region" description="Helical" evidence="1">
    <location>
        <begin position="87"/>
        <end position="105"/>
    </location>
</feature>
<name>A0A316JCA7_9HYPH</name>
<dbReference type="Pfam" id="PF06170">
    <property type="entry name" value="DUF983"/>
    <property type="match status" value="1"/>
</dbReference>
<keyword evidence="1" id="KW-0812">Transmembrane</keyword>
<dbReference type="InterPro" id="IPR009325">
    <property type="entry name" value="DUF983"/>
</dbReference>
<keyword evidence="1" id="KW-0472">Membrane</keyword>
<dbReference type="Proteomes" id="UP000245865">
    <property type="component" value="Unassembled WGS sequence"/>
</dbReference>
<evidence type="ECO:0008006" key="4">
    <source>
        <dbReference type="Google" id="ProtNLM"/>
    </source>
</evidence>
<accession>A0A316JCA7</accession>
<keyword evidence="1" id="KW-1133">Transmembrane helix</keyword>
<comment type="caution">
    <text evidence="2">The sequence shown here is derived from an EMBL/GenBank/DDBJ whole genome shotgun (WGS) entry which is preliminary data.</text>
</comment>
<dbReference type="RefSeq" id="WP_109704487.1">
    <property type="nucleotide sequence ID" value="NZ_QGDB01000001.1"/>
</dbReference>
<proteinExistence type="predicted"/>
<feature type="transmembrane region" description="Helical" evidence="1">
    <location>
        <begin position="57"/>
        <end position="75"/>
    </location>
</feature>
<dbReference type="EMBL" id="QGDB01000001">
    <property type="protein sequence ID" value="PWL19094.1"/>
    <property type="molecule type" value="Genomic_DNA"/>
</dbReference>
<organism evidence="2 3">
    <name type="scientific">Falsochrobactrum shanghaiense</name>
    <dbReference type="NCBI Taxonomy" id="2201899"/>
    <lineage>
        <taxon>Bacteria</taxon>
        <taxon>Pseudomonadati</taxon>
        <taxon>Pseudomonadota</taxon>
        <taxon>Alphaproteobacteria</taxon>
        <taxon>Hyphomicrobiales</taxon>
        <taxon>Brucellaceae</taxon>
        <taxon>Falsochrobactrum</taxon>
    </lineage>
</organism>
<dbReference type="AlphaFoldDB" id="A0A316JCA7"/>
<evidence type="ECO:0000256" key="1">
    <source>
        <dbReference type="SAM" id="Phobius"/>
    </source>
</evidence>
<dbReference type="OrthoDB" id="9799456at2"/>